<evidence type="ECO:0000256" key="5">
    <source>
        <dbReference type="ARBA" id="ARBA00023242"/>
    </source>
</evidence>
<evidence type="ECO:0000256" key="2">
    <source>
        <dbReference type="ARBA" id="ARBA00022723"/>
    </source>
</evidence>
<evidence type="ECO:0000256" key="9">
    <source>
        <dbReference type="ARBA" id="ARBA00083888"/>
    </source>
</evidence>
<dbReference type="SMART" id="SM00184">
    <property type="entry name" value="RING"/>
    <property type="match status" value="1"/>
</dbReference>
<dbReference type="GO" id="GO:0061575">
    <property type="term" value="F:cyclin-dependent protein serine/threonine kinase activator activity"/>
    <property type="evidence" value="ECO:0007669"/>
    <property type="project" value="InterPro"/>
</dbReference>
<reference evidence="13" key="1">
    <citation type="journal article" date="2023" name="Mol. Biol. Evol.">
        <title>Third-Generation Sequencing Reveals the Adaptive Role of the Epigenome in Three Deep-Sea Polychaetes.</title>
        <authorList>
            <person name="Perez M."/>
            <person name="Aroh O."/>
            <person name="Sun Y."/>
            <person name="Lan Y."/>
            <person name="Juniper S.K."/>
            <person name="Young C.R."/>
            <person name="Angers B."/>
            <person name="Qian P.Y."/>
        </authorList>
    </citation>
    <scope>NUCLEOTIDE SEQUENCE</scope>
    <source>
        <strain evidence="13">R07B-5</strain>
    </source>
</reference>
<comment type="caution">
    <text evidence="13">The sequence shown here is derived from an EMBL/GenBank/DDBJ whole genome shotgun (WGS) entry which is preliminary data.</text>
</comment>
<dbReference type="InterPro" id="IPR017907">
    <property type="entry name" value="Znf_RING_CS"/>
</dbReference>
<dbReference type="GO" id="GO:0005675">
    <property type="term" value="C:transcription factor TFIIH holo complex"/>
    <property type="evidence" value="ECO:0007669"/>
    <property type="project" value="InterPro"/>
</dbReference>
<evidence type="ECO:0000313" key="13">
    <source>
        <dbReference type="EMBL" id="KAK2192434.1"/>
    </source>
</evidence>
<dbReference type="NCBIfam" id="TIGR00570">
    <property type="entry name" value="cdk7"/>
    <property type="match status" value="1"/>
</dbReference>
<dbReference type="EMBL" id="JAODUO010000030">
    <property type="protein sequence ID" value="KAK2192434.1"/>
    <property type="molecule type" value="Genomic_DNA"/>
</dbReference>
<proteinExistence type="predicted"/>
<feature type="region of interest" description="Disordered" evidence="11">
    <location>
        <begin position="152"/>
        <end position="174"/>
    </location>
</feature>
<dbReference type="AlphaFoldDB" id="A0AAD9PCS0"/>
<dbReference type="Gene3D" id="3.30.40.10">
    <property type="entry name" value="Zinc/RING finger domain, C3HC4 (zinc finger)"/>
    <property type="match status" value="1"/>
</dbReference>
<keyword evidence="4" id="KW-0862">Zinc</keyword>
<dbReference type="FunFam" id="3.30.40.10:FF:000037">
    <property type="entry name" value="Cdk-activating kinase assembly factor MAT1, centre"/>
    <property type="match status" value="1"/>
</dbReference>
<dbReference type="GO" id="GO:0006289">
    <property type="term" value="P:nucleotide-excision repair"/>
    <property type="evidence" value="ECO:0007669"/>
    <property type="project" value="InterPro"/>
</dbReference>
<evidence type="ECO:0000256" key="11">
    <source>
        <dbReference type="SAM" id="MobiDB-lite"/>
    </source>
</evidence>
<keyword evidence="2" id="KW-0479">Metal-binding</keyword>
<protein>
    <recommendedName>
        <fullName evidence="6">CDK-activating kinase assembly factor MAT1</fullName>
    </recommendedName>
    <alternativeName>
        <fullName evidence="9">CDK7/cyclin-H assembly factor</fullName>
    </alternativeName>
    <alternativeName>
        <fullName evidence="7">Menage a trois</fullName>
    </alternativeName>
    <alternativeName>
        <fullName evidence="8">RING finger protein MAT1</fullName>
    </alternativeName>
</protein>
<gene>
    <name evidence="13" type="ORF">NP493_31g02026</name>
</gene>
<keyword evidence="5" id="KW-0539">Nucleus</keyword>
<dbReference type="PROSITE" id="PS50089">
    <property type="entry name" value="ZF_RING_2"/>
    <property type="match status" value="1"/>
</dbReference>
<dbReference type="Pfam" id="PF06391">
    <property type="entry name" value="MAT1"/>
    <property type="match status" value="1"/>
</dbReference>
<dbReference type="SUPFAM" id="SSF57850">
    <property type="entry name" value="RING/U-box"/>
    <property type="match status" value="1"/>
</dbReference>
<keyword evidence="14" id="KW-1185">Reference proteome</keyword>
<evidence type="ECO:0000256" key="4">
    <source>
        <dbReference type="ARBA" id="ARBA00022833"/>
    </source>
</evidence>
<evidence type="ECO:0000259" key="12">
    <source>
        <dbReference type="PROSITE" id="PS50089"/>
    </source>
</evidence>
<dbReference type="PANTHER" id="PTHR12683:SF13">
    <property type="entry name" value="CDK-ACTIVATING KINASE ASSEMBLY FACTOR MAT1"/>
    <property type="match status" value="1"/>
</dbReference>
<evidence type="ECO:0000256" key="3">
    <source>
        <dbReference type="ARBA" id="ARBA00022771"/>
    </source>
</evidence>
<name>A0AAD9PCS0_RIDPI</name>
<dbReference type="GO" id="GO:0006357">
    <property type="term" value="P:regulation of transcription by RNA polymerase II"/>
    <property type="evidence" value="ECO:0007669"/>
    <property type="project" value="TreeGrafter"/>
</dbReference>
<dbReference type="InterPro" id="IPR057657">
    <property type="entry name" value="MAT1_CAK-anch"/>
</dbReference>
<sequence length="345" mass="39392">MEDVCCPRCKTTRYRNPALKLMVNVCGHALCENCMDLLFVRGSGACPECGIALRRSNFRTQMFEDSGVEKEVDIRKRILREYNKKEEDFGSLRKYNDYLEKVETIIFNLTNGIDVEHTKKLVEQNKKDNQELIKKNRMKLSHDEELIEALLEEEKQNQSQNRLQAQREEEWERRQKRKQKEALIDDLMFLDMPADRIVQSHRQEVTSMGGRKDHPDGMPPAPPPPITRFSTGITLHHGQQHGFIPVPKQEVGEMYQYQPLVLTQLGPDVPNDECLITNNYVARVRPATTQEEAGGYRAVFACHRSLQDAFCGLFFASADLLQVTSMATGQSTAQTSSGHSSMDIG</sequence>
<dbReference type="CDD" id="cd16517">
    <property type="entry name" value="RING-HC_MAT1"/>
    <property type="match status" value="1"/>
</dbReference>
<dbReference type="PROSITE" id="PS00518">
    <property type="entry name" value="ZF_RING_1"/>
    <property type="match status" value="1"/>
</dbReference>
<dbReference type="Proteomes" id="UP001209878">
    <property type="component" value="Unassembled WGS sequence"/>
</dbReference>
<keyword evidence="3 10" id="KW-0863">Zinc-finger</keyword>
<evidence type="ECO:0000313" key="14">
    <source>
        <dbReference type="Proteomes" id="UP001209878"/>
    </source>
</evidence>
<organism evidence="13 14">
    <name type="scientific">Ridgeia piscesae</name>
    <name type="common">Tubeworm</name>
    <dbReference type="NCBI Taxonomy" id="27915"/>
    <lineage>
        <taxon>Eukaryota</taxon>
        <taxon>Metazoa</taxon>
        <taxon>Spiralia</taxon>
        <taxon>Lophotrochozoa</taxon>
        <taxon>Annelida</taxon>
        <taxon>Polychaeta</taxon>
        <taxon>Sedentaria</taxon>
        <taxon>Canalipalpata</taxon>
        <taxon>Sabellida</taxon>
        <taxon>Siboglinidae</taxon>
        <taxon>Ridgeia</taxon>
    </lineage>
</organism>
<comment type="subcellular location">
    <subcellularLocation>
        <location evidence="1">Nucleus</location>
    </subcellularLocation>
</comment>
<dbReference type="InterPro" id="IPR015877">
    <property type="entry name" value="MAT1_centre"/>
</dbReference>
<dbReference type="InterPro" id="IPR013083">
    <property type="entry name" value="Znf_RING/FYVE/PHD"/>
</dbReference>
<dbReference type="GO" id="GO:0008270">
    <property type="term" value="F:zinc ion binding"/>
    <property type="evidence" value="ECO:0007669"/>
    <property type="project" value="UniProtKB-KW"/>
</dbReference>
<dbReference type="InterPro" id="IPR001841">
    <property type="entry name" value="Znf_RING"/>
</dbReference>
<evidence type="ECO:0000256" key="10">
    <source>
        <dbReference type="PROSITE-ProRule" id="PRU00175"/>
    </source>
</evidence>
<evidence type="ECO:0000256" key="8">
    <source>
        <dbReference type="ARBA" id="ARBA00077720"/>
    </source>
</evidence>
<dbReference type="Pfam" id="PF17121">
    <property type="entry name" value="zf-C3HC4_5"/>
    <property type="match status" value="1"/>
</dbReference>
<accession>A0AAD9PCS0</accession>
<evidence type="ECO:0000256" key="6">
    <source>
        <dbReference type="ARBA" id="ARBA00074719"/>
    </source>
</evidence>
<feature type="domain" description="RING-type" evidence="12">
    <location>
        <begin position="6"/>
        <end position="49"/>
    </location>
</feature>
<dbReference type="PANTHER" id="PTHR12683">
    <property type="entry name" value="CDK-ACTIVATING KINASE ASSEMBLY FACTOR MAT1"/>
    <property type="match status" value="1"/>
</dbReference>
<dbReference type="InterPro" id="IPR004575">
    <property type="entry name" value="MAT1/Tfb3"/>
</dbReference>
<evidence type="ECO:0000256" key="1">
    <source>
        <dbReference type="ARBA" id="ARBA00004123"/>
    </source>
</evidence>
<evidence type="ECO:0000256" key="7">
    <source>
        <dbReference type="ARBA" id="ARBA00077380"/>
    </source>
</evidence>
<dbReference type="Pfam" id="PF25811">
    <property type="entry name" value="CAK-anch_MAT1"/>
    <property type="match status" value="1"/>
</dbReference>